<dbReference type="Pfam" id="PF01826">
    <property type="entry name" value="TIL"/>
    <property type="match status" value="1"/>
</dbReference>
<evidence type="ECO:0000256" key="1">
    <source>
        <dbReference type="SAM" id="SignalP"/>
    </source>
</evidence>
<dbReference type="InterPro" id="IPR002919">
    <property type="entry name" value="TIL_dom"/>
</dbReference>
<dbReference type="EnsemblMetazoa" id="AEPI006860-RA">
    <property type="protein sequence ID" value="AEPI006860-PA"/>
    <property type="gene ID" value="AEPI006860"/>
</dbReference>
<feature type="signal peptide" evidence="1">
    <location>
        <begin position="1"/>
        <end position="21"/>
    </location>
</feature>
<accession>A0A182PIU7</accession>
<evidence type="ECO:0000313" key="3">
    <source>
        <dbReference type="EnsemblMetazoa" id="AEPI006860-PA"/>
    </source>
</evidence>
<feature type="domain" description="TIL" evidence="2">
    <location>
        <begin position="25"/>
        <end position="75"/>
    </location>
</feature>
<organism evidence="3 4">
    <name type="scientific">Anopheles epiroticus</name>
    <dbReference type="NCBI Taxonomy" id="199890"/>
    <lineage>
        <taxon>Eukaryota</taxon>
        <taxon>Metazoa</taxon>
        <taxon>Ecdysozoa</taxon>
        <taxon>Arthropoda</taxon>
        <taxon>Hexapoda</taxon>
        <taxon>Insecta</taxon>
        <taxon>Pterygota</taxon>
        <taxon>Neoptera</taxon>
        <taxon>Endopterygota</taxon>
        <taxon>Diptera</taxon>
        <taxon>Nematocera</taxon>
        <taxon>Culicoidea</taxon>
        <taxon>Culicidae</taxon>
        <taxon>Anophelinae</taxon>
        <taxon>Anopheles</taxon>
    </lineage>
</organism>
<dbReference type="SUPFAM" id="SSF57567">
    <property type="entry name" value="Serine protease inhibitors"/>
    <property type="match status" value="1"/>
</dbReference>
<evidence type="ECO:0000259" key="2">
    <source>
        <dbReference type="Pfam" id="PF01826"/>
    </source>
</evidence>
<dbReference type="Gene3D" id="2.10.25.10">
    <property type="entry name" value="Laminin"/>
    <property type="match status" value="1"/>
</dbReference>
<protein>
    <submittedName>
        <fullName evidence="3">TIL domain-containing protein</fullName>
    </submittedName>
</protein>
<keyword evidence="4" id="KW-1185">Reference proteome</keyword>
<reference evidence="3" key="2">
    <citation type="submission" date="2020-05" db="UniProtKB">
        <authorList>
            <consortium name="EnsemblMetazoa"/>
        </authorList>
    </citation>
    <scope>IDENTIFICATION</scope>
    <source>
        <strain evidence="3">Epiroticus2</strain>
    </source>
</reference>
<evidence type="ECO:0000313" key="4">
    <source>
        <dbReference type="Proteomes" id="UP000075885"/>
    </source>
</evidence>
<dbReference type="AlphaFoldDB" id="A0A182PIU7"/>
<proteinExistence type="predicted"/>
<reference evidence="4" key="1">
    <citation type="submission" date="2013-03" db="EMBL/GenBank/DDBJ databases">
        <title>The Genome Sequence of Anopheles epiroticus epiroticus2.</title>
        <authorList>
            <consortium name="The Broad Institute Genomics Platform"/>
            <person name="Neafsey D.E."/>
            <person name="Howell P."/>
            <person name="Walker B."/>
            <person name="Young S.K."/>
            <person name="Zeng Q."/>
            <person name="Gargeya S."/>
            <person name="Fitzgerald M."/>
            <person name="Haas B."/>
            <person name="Abouelleil A."/>
            <person name="Allen A.W."/>
            <person name="Alvarado L."/>
            <person name="Arachchi H.M."/>
            <person name="Berlin A.M."/>
            <person name="Chapman S.B."/>
            <person name="Gainer-Dewar J."/>
            <person name="Goldberg J."/>
            <person name="Griggs A."/>
            <person name="Gujja S."/>
            <person name="Hansen M."/>
            <person name="Howarth C."/>
            <person name="Imamovic A."/>
            <person name="Ireland A."/>
            <person name="Larimer J."/>
            <person name="McCowan C."/>
            <person name="Murphy C."/>
            <person name="Pearson M."/>
            <person name="Poon T.W."/>
            <person name="Priest M."/>
            <person name="Roberts A."/>
            <person name="Saif S."/>
            <person name="Shea T."/>
            <person name="Sisk P."/>
            <person name="Sykes S."/>
            <person name="Wortman J."/>
            <person name="Nusbaum C."/>
            <person name="Birren B."/>
        </authorList>
    </citation>
    <scope>NUCLEOTIDE SEQUENCE [LARGE SCALE GENOMIC DNA]</scope>
    <source>
        <strain evidence="4">Epiroticus2</strain>
    </source>
</reference>
<sequence length="78" mass="8344">MKVLVAICCCLLALGLFTVKGADVCRLGERWRCGSKECEKKCETLTSTAPCTAPCTDGCYCEPGFVRSSPGNCSPQFV</sequence>
<dbReference type="InterPro" id="IPR036084">
    <property type="entry name" value="Ser_inhib-like_sf"/>
</dbReference>
<dbReference type="VEuPathDB" id="VectorBase:AEPI006860"/>
<keyword evidence="1" id="KW-0732">Signal</keyword>
<feature type="chain" id="PRO_5008131334" evidence="1">
    <location>
        <begin position="22"/>
        <end position="78"/>
    </location>
</feature>
<name>A0A182PIU7_9DIPT</name>
<dbReference type="CDD" id="cd19941">
    <property type="entry name" value="TIL"/>
    <property type="match status" value="1"/>
</dbReference>
<dbReference type="Proteomes" id="UP000075885">
    <property type="component" value="Unassembled WGS sequence"/>
</dbReference>